<proteinExistence type="predicted"/>
<dbReference type="Proteomes" id="UP000011976">
    <property type="component" value="Unassembled WGS sequence"/>
</dbReference>
<evidence type="ECO:0000313" key="3">
    <source>
        <dbReference type="Proteomes" id="UP000011976"/>
    </source>
</evidence>
<sequence length="233" mass="25154">MDTMPYQYLTFSDLYEEEVRSSAPSSPVMGATASPSLSPVFLLPTAPAGSTYRHNHASSSHHHTASRSHSPSRRRADVHGHAMLQTLTQDSDDVAAPITGTSHSAAASASASSGSHSSSSLHLDFLKVFKRRTSLNKRHKDSHTGSDSAFSTPASSRRSSFTSHGFASLHPVSAASSANTSPAISRQVTKVSDYDALVQRTARQEHDEELQRQSELQAYFNQAAETGLSLRRF</sequence>
<feature type="region of interest" description="Disordered" evidence="1">
    <location>
        <begin position="136"/>
        <end position="164"/>
    </location>
</feature>
<organism evidence="2 3">
    <name type="scientific">Pseudozyma antarctica (strain T-34)</name>
    <name type="common">Yeast</name>
    <name type="synonym">Candida antarctica</name>
    <dbReference type="NCBI Taxonomy" id="1151754"/>
    <lineage>
        <taxon>Eukaryota</taxon>
        <taxon>Fungi</taxon>
        <taxon>Dikarya</taxon>
        <taxon>Basidiomycota</taxon>
        <taxon>Ustilaginomycotina</taxon>
        <taxon>Ustilaginomycetes</taxon>
        <taxon>Ustilaginales</taxon>
        <taxon>Ustilaginaceae</taxon>
        <taxon>Moesziomyces</taxon>
    </lineage>
</organism>
<accession>M9LYD5</accession>
<evidence type="ECO:0000313" key="2">
    <source>
        <dbReference type="EMBL" id="GAC72075.1"/>
    </source>
</evidence>
<feature type="compositionally biased region" description="Basic residues" evidence="1">
    <location>
        <begin position="53"/>
        <end position="73"/>
    </location>
</feature>
<feature type="region of interest" description="Disordered" evidence="1">
    <location>
        <begin position="48"/>
        <end position="77"/>
    </location>
</feature>
<dbReference type="EMBL" id="DF196772">
    <property type="protein sequence ID" value="GAC72075.1"/>
    <property type="molecule type" value="Genomic_DNA"/>
</dbReference>
<name>M9LYD5_PSEA3</name>
<feature type="compositionally biased region" description="Polar residues" evidence="1">
    <location>
        <begin position="145"/>
        <end position="164"/>
    </location>
</feature>
<gene>
    <name evidence="2" type="ORF">PANT_6d00060</name>
</gene>
<evidence type="ECO:0000256" key="1">
    <source>
        <dbReference type="SAM" id="MobiDB-lite"/>
    </source>
</evidence>
<reference evidence="3" key="1">
    <citation type="journal article" date="2013" name="Genome Announc.">
        <title>Genome sequence of the basidiomycetous yeast Pseudozyma antarctica T-34, a producer of the glycolipid biosurfactants mannosylerythritol lipids.</title>
        <authorList>
            <person name="Morita T."/>
            <person name="Koike H."/>
            <person name="Koyama Y."/>
            <person name="Hagiwara H."/>
            <person name="Ito E."/>
            <person name="Fukuoka T."/>
            <person name="Imura T."/>
            <person name="Machida M."/>
            <person name="Kitamoto D."/>
        </authorList>
    </citation>
    <scope>NUCLEOTIDE SEQUENCE [LARGE SCALE GENOMIC DNA]</scope>
    <source>
        <strain evidence="3">T-34</strain>
    </source>
</reference>
<dbReference type="AlphaFoldDB" id="M9LYD5"/>
<dbReference type="OrthoDB" id="2552749at2759"/>
<protein>
    <submittedName>
        <fullName evidence="2">Uncharacterized protein</fullName>
    </submittedName>
</protein>